<dbReference type="Gene3D" id="3.40.630.10">
    <property type="entry name" value="Zn peptidases"/>
    <property type="match status" value="1"/>
</dbReference>
<evidence type="ECO:0000256" key="2">
    <source>
        <dbReference type="PROSITE-ProRule" id="PRU01379"/>
    </source>
</evidence>
<dbReference type="SMART" id="SM00631">
    <property type="entry name" value="Zn_pept"/>
    <property type="match status" value="1"/>
</dbReference>
<evidence type="ECO:0000313" key="4">
    <source>
        <dbReference type="EMBL" id="ESE42913.1"/>
    </source>
</evidence>
<evidence type="ECO:0000256" key="1">
    <source>
        <dbReference type="ARBA" id="ARBA00001947"/>
    </source>
</evidence>
<proteinExistence type="inferred from homology"/>
<dbReference type="Pfam" id="PF00246">
    <property type="entry name" value="Peptidase_M14"/>
    <property type="match status" value="1"/>
</dbReference>
<accession>A0ABP2Z7H9</accession>
<organism evidence="4 5">
    <name type="scientific">Shewanella decolorationis S12</name>
    <dbReference type="NCBI Taxonomy" id="1353536"/>
    <lineage>
        <taxon>Bacteria</taxon>
        <taxon>Pseudomonadati</taxon>
        <taxon>Pseudomonadota</taxon>
        <taxon>Gammaproteobacteria</taxon>
        <taxon>Alteromonadales</taxon>
        <taxon>Shewanellaceae</taxon>
        <taxon>Shewanella</taxon>
    </lineage>
</organism>
<name>A0ABP2Z7H9_9GAMM</name>
<feature type="domain" description="Peptidase M14" evidence="3">
    <location>
        <begin position="127"/>
        <end position="391"/>
    </location>
</feature>
<sequence>MRIQHHYPHMNNQVGIIMRISANFDGGNIQVINLDNKDDIQLSIRPDAGGEFYQWFNFRFEGEVGNQYTLNIINAGTASYPKGWQDYHAVASYDRQHWFRVPTQYIDGKLSIQLALDCDAIQIAYFAPYSYERHLDLLSNAQLHPDVNLEHLGLTLDGRDITLMKVGDGNPDKRNIWITARQHPGETMAEWLVEGLVNRLLDNDCPTAKALLDKANFYIVPNMNPDGSVRGHLRTNAIGVNLNREWQTPSLERSPEVYHVVHKMQQTGVDLFYDVHGDEGLPYVFLAGCEGVPGYSERLAQLQADFSQALTLASADFQTEFGYAKDEPGQANLTVASNWVAQTFDCLSNTLEMPFKDNNNLQDPFVGWSPERSIYLGEASLIAMLAVVDKLR</sequence>
<dbReference type="GO" id="GO:0004180">
    <property type="term" value="F:carboxypeptidase activity"/>
    <property type="evidence" value="ECO:0007669"/>
    <property type="project" value="UniProtKB-KW"/>
</dbReference>
<dbReference type="PANTHER" id="PTHR12756">
    <property type="entry name" value="CYTOSOLIC CARBOXYPEPTIDASE"/>
    <property type="match status" value="1"/>
</dbReference>
<evidence type="ECO:0000313" key="5">
    <source>
        <dbReference type="Proteomes" id="UP000017548"/>
    </source>
</evidence>
<comment type="cofactor">
    <cofactor evidence="1">
        <name>Zn(2+)</name>
        <dbReference type="ChEBI" id="CHEBI:29105"/>
    </cofactor>
</comment>
<comment type="similarity">
    <text evidence="2">Belongs to the peptidase M14 family.</text>
</comment>
<dbReference type="CDD" id="cd06234">
    <property type="entry name" value="M14_PaCCP-like"/>
    <property type="match status" value="1"/>
</dbReference>
<comment type="caution">
    <text evidence="4">The sequence shown here is derived from an EMBL/GenBank/DDBJ whole genome shotgun (WGS) entry which is preliminary data.</text>
</comment>
<dbReference type="Pfam" id="PF18027">
    <property type="entry name" value="Pepdidase_M14_N"/>
    <property type="match status" value="1"/>
</dbReference>
<dbReference type="SUPFAM" id="SSF53187">
    <property type="entry name" value="Zn-dependent exopeptidases"/>
    <property type="match status" value="1"/>
</dbReference>
<keyword evidence="4" id="KW-0378">Hydrolase</keyword>
<protein>
    <submittedName>
        <fullName evidence="4">Peptidase m14 carboxypeptidase a</fullName>
    </submittedName>
</protein>
<dbReference type="InterPro" id="IPR050821">
    <property type="entry name" value="Cytosolic_carboxypeptidase"/>
</dbReference>
<keyword evidence="4" id="KW-0121">Carboxypeptidase</keyword>
<feature type="active site" description="Proton donor/acceptor" evidence="2">
    <location>
        <position position="352"/>
    </location>
</feature>
<dbReference type="Gene3D" id="2.60.40.3120">
    <property type="match status" value="1"/>
</dbReference>
<dbReference type="InterPro" id="IPR000834">
    <property type="entry name" value="Peptidase_M14"/>
</dbReference>
<dbReference type="Proteomes" id="UP000017548">
    <property type="component" value="Unassembled WGS sequence"/>
</dbReference>
<gene>
    <name evidence="4" type="ORF">SHD_0440</name>
</gene>
<dbReference type="EMBL" id="AXZL01000041">
    <property type="protein sequence ID" value="ESE42913.1"/>
    <property type="molecule type" value="Genomic_DNA"/>
</dbReference>
<keyword evidence="5" id="KW-1185">Reference proteome</keyword>
<dbReference type="InterPro" id="IPR040626">
    <property type="entry name" value="Pepdidase_M14_N"/>
</dbReference>
<dbReference type="PROSITE" id="PS52035">
    <property type="entry name" value="PEPTIDASE_M14"/>
    <property type="match status" value="1"/>
</dbReference>
<evidence type="ECO:0000259" key="3">
    <source>
        <dbReference type="PROSITE" id="PS52035"/>
    </source>
</evidence>
<dbReference type="PANTHER" id="PTHR12756:SF11">
    <property type="entry name" value="CYTOSOLIC CARBOXYPEPTIDASE 1"/>
    <property type="match status" value="1"/>
</dbReference>
<reference evidence="4 5" key="1">
    <citation type="journal article" date="2013" name="Genome Announc.">
        <title>Draft Genome Sequence of Shewanella decolorationis S12, a Dye-Degrading Bacterium Isolated from a Wastewater Treatment Plant.</title>
        <authorList>
            <person name="Xu M."/>
            <person name="Fang Y."/>
            <person name="Liu J."/>
            <person name="Chen X."/>
            <person name="Sun G."/>
            <person name="Guo J."/>
            <person name="Hua Z."/>
            <person name="Tu Q."/>
            <person name="Wu L."/>
            <person name="Zhou J."/>
            <person name="Liu X."/>
        </authorList>
    </citation>
    <scope>NUCLEOTIDE SEQUENCE [LARGE SCALE GENOMIC DNA]</scope>
    <source>
        <strain evidence="4 5">S12</strain>
    </source>
</reference>
<keyword evidence="4" id="KW-0645">Protease</keyword>